<protein>
    <submittedName>
        <fullName evidence="1">Uncharacterized protein</fullName>
    </submittedName>
</protein>
<comment type="caution">
    <text evidence="1">The sequence shown here is derived from an EMBL/GenBank/DDBJ whole genome shotgun (WGS) entry which is preliminary data.</text>
</comment>
<gene>
    <name evidence="1" type="ORF">BYL167_LOCUS54624</name>
</gene>
<dbReference type="EMBL" id="CAJOBH010194481">
    <property type="protein sequence ID" value="CAF4972198.1"/>
    <property type="molecule type" value="Genomic_DNA"/>
</dbReference>
<evidence type="ECO:0000313" key="1">
    <source>
        <dbReference type="EMBL" id="CAF4972198.1"/>
    </source>
</evidence>
<dbReference type="Proteomes" id="UP000681967">
    <property type="component" value="Unassembled WGS sequence"/>
</dbReference>
<evidence type="ECO:0000313" key="2">
    <source>
        <dbReference type="Proteomes" id="UP000681967"/>
    </source>
</evidence>
<dbReference type="AlphaFoldDB" id="A0A8S3D251"/>
<organism evidence="1 2">
    <name type="scientific">Rotaria magnacalcarata</name>
    <dbReference type="NCBI Taxonomy" id="392030"/>
    <lineage>
        <taxon>Eukaryota</taxon>
        <taxon>Metazoa</taxon>
        <taxon>Spiralia</taxon>
        <taxon>Gnathifera</taxon>
        <taxon>Rotifera</taxon>
        <taxon>Eurotatoria</taxon>
        <taxon>Bdelloidea</taxon>
        <taxon>Philodinida</taxon>
        <taxon>Philodinidae</taxon>
        <taxon>Rotaria</taxon>
    </lineage>
</organism>
<name>A0A8S3D251_9BILA</name>
<feature type="non-terminal residue" evidence="1">
    <location>
        <position position="154"/>
    </location>
</feature>
<proteinExistence type="predicted"/>
<reference evidence="1" key="1">
    <citation type="submission" date="2021-02" db="EMBL/GenBank/DDBJ databases">
        <authorList>
            <person name="Nowell W R."/>
        </authorList>
    </citation>
    <scope>NUCLEOTIDE SEQUENCE</scope>
</reference>
<sequence length="154" mass="18355">RREEDIHRLGTLVHELQASNDRSWQIARTRYDNLYSLWQKVSDKIIRRHSLAQSYVDFQNQAEQLSSGLASIDDVIRFRDNIDLLPDSAVKHIEQTWLTLRNNYHELINNSKRIRNTLETESEQISLQTNDTYRTIFNQCEQITRRFEQISSSF</sequence>
<accession>A0A8S3D251</accession>
<feature type="non-terminal residue" evidence="1">
    <location>
        <position position="1"/>
    </location>
</feature>